<dbReference type="AlphaFoldDB" id="A0A8B6F1X4"/>
<feature type="region of interest" description="Disordered" evidence="1">
    <location>
        <begin position="533"/>
        <end position="557"/>
    </location>
</feature>
<feature type="domain" description="Chitin-binding type-4" evidence="3">
    <location>
        <begin position="18"/>
        <end position="209"/>
    </location>
</feature>
<keyword evidence="2" id="KW-0732">Signal</keyword>
<accession>A0A8B6F1X4</accession>
<feature type="region of interest" description="Disordered" evidence="1">
    <location>
        <begin position="491"/>
        <end position="516"/>
    </location>
</feature>
<proteinExistence type="predicted"/>
<name>A0A8B6F1X4_MYTGA</name>
<feature type="compositionally biased region" description="Polar residues" evidence="1">
    <location>
        <begin position="674"/>
        <end position="699"/>
    </location>
</feature>
<feature type="signal peptide" evidence="2">
    <location>
        <begin position="1"/>
        <end position="17"/>
    </location>
</feature>
<feature type="compositionally biased region" description="Low complexity" evidence="1">
    <location>
        <begin position="534"/>
        <end position="544"/>
    </location>
</feature>
<comment type="caution">
    <text evidence="4">The sequence shown here is derived from an EMBL/GenBank/DDBJ whole genome shotgun (WGS) entry which is preliminary data.</text>
</comment>
<feature type="region of interest" description="Disordered" evidence="1">
    <location>
        <begin position="630"/>
        <end position="699"/>
    </location>
</feature>
<dbReference type="InterPro" id="IPR004302">
    <property type="entry name" value="Cellulose/chitin-bd_N"/>
</dbReference>
<evidence type="ECO:0000259" key="3">
    <source>
        <dbReference type="Pfam" id="PF03067"/>
    </source>
</evidence>
<evidence type="ECO:0000256" key="2">
    <source>
        <dbReference type="SAM" id="SignalP"/>
    </source>
</evidence>
<keyword evidence="5" id="KW-1185">Reference proteome</keyword>
<feature type="chain" id="PRO_5032304555" description="Chitin-binding type-4 domain-containing protein" evidence="2">
    <location>
        <begin position="18"/>
        <end position="851"/>
    </location>
</feature>
<protein>
    <recommendedName>
        <fullName evidence="3">Chitin-binding type-4 domain-containing protein</fullName>
    </recommendedName>
</protein>
<dbReference type="OrthoDB" id="64893at2759"/>
<feature type="non-terminal residue" evidence="4">
    <location>
        <position position="851"/>
    </location>
</feature>
<reference evidence="4" key="1">
    <citation type="submission" date="2018-11" db="EMBL/GenBank/DDBJ databases">
        <authorList>
            <person name="Alioto T."/>
            <person name="Alioto T."/>
        </authorList>
    </citation>
    <scope>NUCLEOTIDE SEQUENCE</scope>
</reference>
<evidence type="ECO:0000256" key="1">
    <source>
        <dbReference type="SAM" id="MobiDB-lite"/>
    </source>
</evidence>
<feature type="compositionally biased region" description="Polar residues" evidence="1">
    <location>
        <begin position="491"/>
        <end position="511"/>
    </location>
</feature>
<evidence type="ECO:0000313" key="4">
    <source>
        <dbReference type="EMBL" id="VDI42400.1"/>
    </source>
</evidence>
<dbReference type="EMBL" id="UYJE01006019">
    <property type="protein sequence ID" value="VDI42400.1"/>
    <property type="molecule type" value="Genomic_DNA"/>
</dbReference>
<sequence>SMIQLLLLLSSLVPTLQHGYLLWPPNRSSLWRYGYNTTINYNDNALYCGGRNFLEESNGKCGVCGDPYVGPRKHEAGGIYASGIIAAKYPANTKTVTVTVLLTVNHLGYFEFRLCPHNDPTVPVTQRCLDKHLLSIEEGSIKHRNMRFYPKEELGPTYNLSLEIPFGMICTQCVLQWRYHTENSWGMNPNGTSCKGCGLQEEFYNCADLSIGGDEHGSVNKYKSPHTTEPTLEQNSMDITNRVIKQNTTELKVEKLNVRYLERNQSSKNHLRNYTSQLTEPARKLMERIKDLLLSFGNDMQGQSLVLKSLGQIALSQNADISSSNPGNAVIPASNPENTAMSPINHVFSENTVMAASYPKSTVIPASNPENSSISSRKLTNRVISAVNHENTLRSSINHTLSENTVISTRNPENTVISSSDAESTAMYPTNHVLSEGTEMAERNHENTVKSARNAENTIVSPINHALSKNSAISSSKPKNTVISANYPENTVRSSSNHELSENMVKSSRNHFSGPKLIFSNISDGNTLDRSMLSNQQQDQSISSDKNEPSPSVRSRVDTMDWETMTAHSKFNSEISKSNRDIPHKHTISNNRKTATLWGRAPVPVGLNKHSTTSLSFSRSTKSSIPLTLATSRSSDHSKYTVTAPTTHPKSRPTFTKVRPTTSLISRTREAQHQRISSLPASQPTKTLLSSSVAMPKLNSPSRMTASLLRKAEAIIMRSSAISKPKRIALSSTRVEEITPKLQSHDIQTFIPLSKNVIQSRTFVVKKGTGNKNKGRKAPVRRKYIIVRRVSKGGRLPKEIQELLNSSQYMIRKRKVSVPKNLIRNLKSQDLMKQLQKQLPDLKNVHEFIKK</sequence>
<dbReference type="Proteomes" id="UP000596742">
    <property type="component" value="Unassembled WGS sequence"/>
</dbReference>
<evidence type="ECO:0000313" key="5">
    <source>
        <dbReference type="Proteomes" id="UP000596742"/>
    </source>
</evidence>
<dbReference type="Pfam" id="PF03067">
    <property type="entry name" value="LPMO_10"/>
    <property type="match status" value="1"/>
</dbReference>
<gene>
    <name evidence="4" type="ORF">MGAL_10B029285</name>
</gene>
<organism evidence="4 5">
    <name type="scientific">Mytilus galloprovincialis</name>
    <name type="common">Mediterranean mussel</name>
    <dbReference type="NCBI Taxonomy" id="29158"/>
    <lineage>
        <taxon>Eukaryota</taxon>
        <taxon>Metazoa</taxon>
        <taxon>Spiralia</taxon>
        <taxon>Lophotrochozoa</taxon>
        <taxon>Mollusca</taxon>
        <taxon>Bivalvia</taxon>
        <taxon>Autobranchia</taxon>
        <taxon>Pteriomorphia</taxon>
        <taxon>Mytilida</taxon>
        <taxon>Mytiloidea</taxon>
        <taxon>Mytilidae</taxon>
        <taxon>Mytilinae</taxon>
        <taxon>Mytilus</taxon>
    </lineage>
</organism>